<dbReference type="Proteomes" id="UP000735302">
    <property type="component" value="Unassembled WGS sequence"/>
</dbReference>
<organism evidence="1 2">
    <name type="scientific">Plakobranchus ocellatus</name>
    <dbReference type="NCBI Taxonomy" id="259542"/>
    <lineage>
        <taxon>Eukaryota</taxon>
        <taxon>Metazoa</taxon>
        <taxon>Spiralia</taxon>
        <taxon>Lophotrochozoa</taxon>
        <taxon>Mollusca</taxon>
        <taxon>Gastropoda</taxon>
        <taxon>Heterobranchia</taxon>
        <taxon>Euthyneura</taxon>
        <taxon>Panpulmonata</taxon>
        <taxon>Sacoglossa</taxon>
        <taxon>Placobranchoidea</taxon>
        <taxon>Plakobranchidae</taxon>
        <taxon>Plakobranchus</taxon>
    </lineage>
</organism>
<dbReference type="EMBL" id="BLXT01007141">
    <property type="protein sequence ID" value="GFO36774.1"/>
    <property type="molecule type" value="Genomic_DNA"/>
</dbReference>
<evidence type="ECO:0000313" key="2">
    <source>
        <dbReference type="Proteomes" id="UP000735302"/>
    </source>
</evidence>
<gene>
    <name evidence="1" type="ORF">PoB_006327900</name>
</gene>
<name>A0AAV4CXY7_9GAST</name>
<accession>A0AAV4CXY7</accession>
<comment type="caution">
    <text evidence="1">The sequence shown here is derived from an EMBL/GenBank/DDBJ whole genome shotgun (WGS) entry which is preliminary data.</text>
</comment>
<keyword evidence="2" id="KW-1185">Reference proteome</keyword>
<dbReference type="AlphaFoldDB" id="A0AAV4CXY7"/>
<proteinExistence type="predicted"/>
<protein>
    <submittedName>
        <fullName evidence="1">Uncharacterized protein</fullName>
    </submittedName>
</protein>
<reference evidence="1 2" key="1">
    <citation type="journal article" date="2021" name="Elife">
        <title>Chloroplast acquisition without the gene transfer in kleptoplastic sea slugs, Plakobranchus ocellatus.</title>
        <authorList>
            <person name="Maeda T."/>
            <person name="Takahashi S."/>
            <person name="Yoshida T."/>
            <person name="Shimamura S."/>
            <person name="Takaki Y."/>
            <person name="Nagai Y."/>
            <person name="Toyoda A."/>
            <person name="Suzuki Y."/>
            <person name="Arimoto A."/>
            <person name="Ishii H."/>
            <person name="Satoh N."/>
            <person name="Nishiyama T."/>
            <person name="Hasebe M."/>
            <person name="Maruyama T."/>
            <person name="Minagawa J."/>
            <person name="Obokata J."/>
            <person name="Shigenobu S."/>
        </authorList>
    </citation>
    <scope>NUCLEOTIDE SEQUENCE [LARGE SCALE GENOMIC DNA]</scope>
</reference>
<sequence length="84" mass="9951">MDTQRKSLLDGCDDWEFSADLPKVIEDTGMTSYSLQVLLDKSSSSNSQYDTRVEWKRQMCIKREKYKDWSKKLEKLDTNPRHCL</sequence>
<evidence type="ECO:0000313" key="1">
    <source>
        <dbReference type="EMBL" id="GFO36774.1"/>
    </source>
</evidence>